<dbReference type="GO" id="GO:0000160">
    <property type="term" value="P:phosphorelay signal transduction system"/>
    <property type="evidence" value="ECO:0007669"/>
    <property type="project" value="InterPro"/>
</dbReference>
<dbReference type="STRING" id="211165.GCA_000317285_06490"/>
<keyword evidence="5" id="KW-1185">Reference proteome</keyword>
<evidence type="ECO:0000256" key="1">
    <source>
        <dbReference type="ARBA" id="ARBA00022553"/>
    </source>
</evidence>
<dbReference type="OrthoDB" id="1901654at2"/>
<dbReference type="SUPFAM" id="SSF52172">
    <property type="entry name" value="CheY-like"/>
    <property type="match status" value="1"/>
</dbReference>
<evidence type="ECO:0000256" key="2">
    <source>
        <dbReference type="PROSITE-ProRule" id="PRU00169"/>
    </source>
</evidence>
<dbReference type="Proteomes" id="UP000268857">
    <property type="component" value="Unassembled WGS sequence"/>
</dbReference>
<evidence type="ECO:0000259" key="3">
    <source>
        <dbReference type="PROSITE" id="PS50110"/>
    </source>
</evidence>
<proteinExistence type="predicted"/>
<feature type="modified residue" description="4-aspartylphosphate" evidence="2">
    <location>
        <position position="67"/>
    </location>
</feature>
<dbReference type="Pfam" id="PF00072">
    <property type="entry name" value="Response_reg"/>
    <property type="match status" value="1"/>
</dbReference>
<dbReference type="Gene3D" id="3.40.50.2300">
    <property type="match status" value="1"/>
</dbReference>
<accession>A0A433N2L5</accession>
<organism evidence="4 5">
    <name type="scientific">Chlorogloeopsis fritschii PCC 6912</name>
    <dbReference type="NCBI Taxonomy" id="211165"/>
    <lineage>
        <taxon>Bacteria</taxon>
        <taxon>Bacillati</taxon>
        <taxon>Cyanobacteriota</taxon>
        <taxon>Cyanophyceae</taxon>
        <taxon>Nostocales</taxon>
        <taxon>Chlorogloeopsidaceae</taxon>
        <taxon>Chlorogloeopsis</taxon>
    </lineage>
</organism>
<dbReference type="EMBL" id="RSCJ01000025">
    <property type="protein sequence ID" value="RUR75294.1"/>
    <property type="molecule type" value="Genomic_DNA"/>
</dbReference>
<keyword evidence="1 2" id="KW-0597">Phosphoprotein</keyword>
<dbReference type="SMART" id="SM00448">
    <property type="entry name" value="REC"/>
    <property type="match status" value="1"/>
</dbReference>
<gene>
    <name evidence="4" type="ORF">PCC6912_48310</name>
</gene>
<protein>
    <recommendedName>
        <fullName evidence="3">Response regulatory domain-containing protein</fullName>
    </recommendedName>
</protein>
<dbReference type="InterPro" id="IPR001789">
    <property type="entry name" value="Sig_transdc_resp-reg_receiver"/>
</dbReference>
<dbReference type="PANTHER" id="PTHR44591:SF3">
    <property type="entry name" value="RESPONSE REGULATORY DOMAIN-CONTAINING PROTEIN"/>
    <property type="match status" value="1"/>
</dbReference>
<reference evidence="4 5" key="1">
    <citation type="journal article" date="2019" name="Genome Biol. Evol.">
        <title>Day and night: Metabolic profiles and evolutionary relationships of six axenic non-marine cyanobacteria.</title>
        <authorList>
            <person name="Will S.E."/>
            <person name="Henke P."/>
            <person name="Boedeker C."/>
            <person name="Huang S."/>
            <person name="Brinkmann H."/>
            <person name="Rohde M."/>
            <person name="Jarek M."/>
            <person name="Friedl T."/>
            <person name="Seufert S."/>
            <person name="Schumacher M."/>
            <person name="Overmann J."/>
            <person name="Neumann-Schaal M."/>
            <person name="Petersen J."/>
        </authorList>
    </citation>
    <scope>NUCLEOTIDE SEQUENCE [LARGE SCALE GENOMIC DNA]</scope>
    <source>
        <strain evidence="4 5">PCC 6912</strain>
    </source>
</reference>
<dbReference type="PANTHER" id="PTHR44591">
    <property type="entry name" value="STRESS RESPONSE REGULATOR PROTEIN 1"/>
    <property type="match status" value="1"/>
</dbReference>
<dbReference type="InterPro" id="IPR011006">
    <property type="entry name" value="CheY-like_superfamily"/>
</dbReference>
<comment type="caution">
    <text evidence="4">The sequence shown here is derived from an EMBL/GenBank/DDBJ whole genome shotgun (WGS) entry which is preliminary data.</text>
</comment>
<feature type="domain" description="Response regulatory" evidence="3">
    <location>
        <begin position="18"/>
        <end position="136"/>
    </location>
</feature>
<dbReference type="RefSeq" id="WP_016876723.1">
    <property type="nucleotide sequence ID" value="NZ_AJLN01000149.1"/>
</dbReference>
<evidence type="ECO:0000313" key="4">
    <source>
        <dbReference type="EMBL" id="RUR75294.1"/>
    </source>
</evidence>
<sequence length="168" mass="18791">MYTSNEFPTNFSSLQGLRVLVVDNNVDFCDLIALLLQLYGVEVQKAFSAQQALEIFRQWPPDVLVSDIALPKEDGYALIQQVRTNAGERGEVVLAIAVTGYVNEKMLQHALCAGFDLWFTKPLDLDEFVAVLATLAICQQSSYAIAQQILGHVPRHSDLNPENIKLYY</sequence>
<evidence type="ECO:0000313" key="5">
    <source>
        <dbReference type="Proteomes" id="UP000268857"/>
    </source>
</evidence>
<dbReference type="InterPro" id="IPR050595">
    <property type="entry name" value="Bact_response_regulator"/>
</dbReference>
<dbReference type="PROSITE" id="PS50110">
    <property type="entry name" value="RESPONSE_REGULATORY"/>
    <property type="match status" value="1"/>
</dbReference>
<name>A0A433N2L5_CHLFR</name>
<dbReference type="AlphaFoldDB" id="A0A433N2L5"/>